<dbReference type="PATRIC" id="fig|29423.5.peg.1807"/>
<dbReference type="AlphaFoldDB" id="A0A0W0X0H3"/>
<dbReference type="Proteomes" id="UP000054858">
    <property type="component" value="Unassembled WGS sequence"/>
</dbReference>
<feature type="signal peptide" evidence="3">
    <location>
        <begin position="1"/>
        <end position="19"/>
    </location>
</feature>
<dbReference type="SUPFAM" id="SSF53850">
    <property type="entry name" value="Periplasmic binding protein-like II"/>
    <property type="match status" value="1"/>
</dbReference>
<dbReference type="PANTHER" id="PTHR35936">
    <property type="entry name" value="MEMBRANE-BOUND LYTIC MUREIN TRANSGLYCOSYLASE F"/>
    <property type="match status" value="1"/>
</dbReference>
<evidence type="ECO:0000313" key="6">
    <source>
        <dbReference type="Proteomes" id="UP000054858"/>
    </source>
</evidence>
<sequence>MKILGVLLFSFLMCSQLLAEQLIVAASPFNPPMEMQASDKGVFVGFEIDIVNEVCRRINASCIYKAMTFSDIMAAVQAGEADLGIDGFFITQARLQYFLFSLPYLQSKAQLLTNADSNINDNNINKGQRIGVEKGTIFQDLLLEKYNNVQVITYAEQQDMLHDLESRKIDLIMFDYIDASYWVENNPQNLKYVGAPIPVGLGYGILANINNAQLIIRINKALIDMENDGTYLSIYNRYF</sequence>
<evidence type="ECO:0000313" key="5">
    <source>
        <dbReference type="EMBL" id="KTD38051.1"/>
    </source>
</evidence>
<feature type="domain" description="Solute-binding protein family 3/N-terminal" evidence="4">
    <location>
        <begin position="21"/>
        <end position="239"/>
    </location>
</feature>
<comment type="similarity">
    <text evidence="1">Belongs to the bacterial solute-binding protein 3 family.</text>
</comment>
<dbReference type="Gene3D" id="3.40.190.10">
    <property type="entry name" value="Periplasmic binding protein-like II"/>
    <property type="match status" value="2"/>
</dbReference>
<evidence type="ECO:0000256" key="3">
    <source>
        <dbReference type="SAM" id="SignalP"/>
    </source>
</evidence>
<dbReference type="SMART" id="SM00062">
    <property type="entry name" value="PBPb"/>
    <property type="match status" value="1"/>
</dbReference>
<evidence type="ECO:0000259" key="4">
    <source>
        <dbReference type="SMART" id="SM00062"/>
    </source>
</evidence>
<evidence type="ECO:0000256" key="1">
    <source>
        <dbReference type="ARBA" id="ARBA00010333"/>
    </source>
</evidence>
<reference evidence="5 6" key="1">
    <citation type="submission" date="2015-11" db="EMBL/GenBank/DDBJ databases">
        <title>Genomic analysis of 38 Legionella species identifies large and diverse effector repertoires.</title>
        <authorList>
            <person name="Burstein D."/>
            <person name="Amaro F."/>
            <person name="Zusman T."/>
            <person name="Lifshitz Z."/>
            <person name="Cohen O."/>
            <person name="Gilbert J.A."/>
            <person name="Pupko T."/>
            <person name="Shuman H.A."/>
            <person name="Segal G."/>
        </authorList>
    </citation>
    <scope>NUCLEOTIDE SEQUENCE [LARGE SCALE GENOMIC DNA]</scope>
    <source>
        <strain evidence="5 6">Oak Ridge-10</strain>
    </source>
</reference>
<proteinExistence type="inferred from homology"/>
<comment type="caution">
    <text evidence="5">The sequence shown here is derived from an EMBL/GenBank/DDBJ whole genome shotgun (WGS) entry which is preliminary data.</text>
</comment>
<name>A0A0W0X0H3_9GAMM</name>
<organism evidence="5 6">
    <name type="scientific">Legionella oakridgensis</name>
    <dbReference type="NCBI Taxonomy" id="29423"/>
    <lineage>
        <taxon>Bacteria</taxon>
        <taxon>Pseudomonadati</taxon>
        <taxon>Pseudomonadota</taxon>
        <taxon>Gammaproteobacteria</taxon>
        <taxon>Legionellales</taxon>
        <taxon>Legionellaceae</taxon>
        <taxon>Legionella</taxon>
    </lineage>
</organism>
<dbReference type="CDD" id="cd13622">
    <property type="entry name" value="PBP2_Arg_3"/>
    <property type="match status" value="1"/>
</dbReference>
<dbReference type="EMBL" id="LNYP01000029">
    <property type="protein sequence ID" value="KTD38051.1"/>
    <property type="molecule type" value="Genomic_DNA"/>
</dbReference>
<feature type="chain" id="PRO_5006916004" evidence="3">
    <location>
        <begin position="20"/>
        <end position="239"/>
    </location>
</feature>
<protein>
    <submittedName>
        <fullName evidence="5">Arginine ABC transporter substrate-binding protein</fullName>
    </submittedName>
</protein>
<accession>A0A0W0X0H3</accession>
<evidence type="ECO:0000256" key="2">
    <source>
        <dbReference type="ARBA" id="ARBA00022729"/>
    </source>
</evidence>
<dbReference type="PANTHER" id="PTHR35936:SF19">
    <property type="entry name" value="AMINO-ACID-BINDING PROTEIN YXEM-RELATED"/>
    <property type="match status" value="1"/>
</dbReference>
<dbReference type="Pfam" id="PF00497">
    <property type="entry name" value="SBP_bac_3"/>
    <property type="match status" value="1"/>
</dbReference>
<keyword evidence="2 3" id="KW-0732">Signal</keyword>
<dbReference type="RefSeq" id="WP_025385735.1">
    <property type="nucleotide sequence ID" value="NZ_LCUA01000004.1"/>
</dbReference>
<dbReference type="InterPro" id="IPR001638">
    <property type="entry name" value="Solute-binding_3/MltF_N"/>
</dbReference>
<gene>
    <name evidence="5" type="primary">artJ_3</name>
    <name evidence="5" type="ORF">Loak_1727</name>
</gene>